<dbReference type="PROSITE" id="PS00389">
    <property type="entry name" value="ATPASE_DELTA"/>
    <property type="match status" value="1"/>
</dbReference>
<dbReference type="GO" id="GO:0046933">
    <property type="term" value="F:proton-transporting ATP synthase activity, rotational mechanism"/>
    <property type="evidence" value="ECO:0007669"/>
    <property type="project" value="UniProtKB-UniRule"/>
</dbReference>
<dbReference type="PANTHER" id="PTHR11910">
    <property type="entry name" value="ATP SYNTHASE DELTA CHAIN"/>
    <property type="match status" value="1"/>
</dbReference>
<reference evidence="9 10" key="1">
    <citation type="submission" date="2019-01" db="EMBL/GenBank/DDBJ databases">
        <title>Novel species of Cellulomonas.</title>
        <authorList>
            <person name="Liu Q."/>
            <person name="Xin Y.-H."/>
        </authorList>
    </citation>
    <scope>NUCLEOTIDE SEQUENCE [LARGE SCALE GENOMIC DNA]</scope>
    <source>
        <strain evidence="9 10">HLT2-17</strain>
    </source>
</reference>
<dbReference type="HAMAP" id="MF_01416">
    <property type="entry name" value="ATP_synth_delta_bact"/>
    <property type="match status" value="1"/>
</dbReference>
<name>A0A4Q5MY98_9MICO</name>
<dbReference type="PRINTS" id="PR00125">
    <property type="entry name" value="ATPASEDELTA"/>
</dbReference>
<keyword evidence="6 8" id="KW-0139">CF(1)</keyword>
<evidence type="ECO:0000256" key="1">
    <source>
        <dbReference type="ARBA" id="ARBA00004370"/>
    </source>
</evidence>
<evidence type="ECO:0000256" key="8">
    <source>
        <dbReference type="HAMAP-Rule" id="MF_01416"/>
    </source>
</evidence>
<dbReference type="GO" id="GO:0045259">
    <property type="term" value="C:proton-transporting ATP synthase complex"/>
    <property type="evidence" value="ECO:0007669"/>
    <property type="project" value="UniProtKB-KW"/>
</dbReference>
<dbReference type="NCBIfam" id="NF009967">
    <property type="entry name" value="PRK13430.1"/>
    <property type="match status" value="1"/>
</dbReference>
<evidence type="ECO:0000256" key="4">
    <source>
        <dbReference type="ARBA" id="ARBA00023065"/>
    </source>
</evidence>
<evidence type="ECO:0000256" key="5">
    <source>
        <dbReference type="ARBA" id="ARBA00023136"/>
    </source>
</evidence>
<protein>
    <recommendedName>
        <fullName evidence="8">ATP synthase subunit delta</fullName>
    </recommendedName>
    <alternativeName>
        <fullName evidence="8">ATP synthase F(1) sector subunit delta</fullName>
    </alternativeName>
    <alternativeName>
        <fullName evidence="8">F-type ATPase subunit delta</fullName>
        <shortName evidence="8">F-ATPase subunit delta</shortName>
    </alternativeName>
</protein>
<dbReference type="InterPro" id="IPR020781">
    <property type="entry name" value="ATPase_OSCP/d_CS"/>
</dbReference>
<evidence type="ECO:0000313" key="9">
    <source>
        <dbReference type="EMBL" id="RYV50655.1"/>
    </source>
</evidence>
<evidence type="ECO:0000256" key="6">
    <source>
        <dbReference type="ARBA" id="ARBA00023196"/>
    </source>
</evidence>
<dbReference type="Proteomes" id="UP000293764">
    <property type="component" value="Unassembled WGS sequence"/>
</dbReference>
<dbReference type="Pfam" id="PF00213">
    <property type="entry name" value="OSCP"/>
    <property type="match status" value="1"/>
</dbReference>
<gene>
    <name evidence="8" type="primary">atpH</name>
    <name evidence="9" type="ORF">EUA98_12445</name>
</gene>
<organism evidence="9 10">
    <name type="scientific">Pengzhenrongella frigida</name>
    <dbReference type="NCBI Taxonomy" id="1259133"/>
    <lineage>
        <taxon>Bacteria</taxon>
        <taxon>Bacillati</taxon>
        <taxon>Actinomycetota</taxon>
        <taxon>Actinomycetes</taxon>
        <taxon>Micrococcales</taxon>
        <taxon>Pengzhenrongella</taxon>
    </lineage>
</organism>
<evidence type="ECO:0000256" key="7">
    <source>
        <dbReference type="ARBA" id="ARBA00023310"/>
    </source>
</evidence>
<comment type="similarity">
    <text evidence="8">Belongs to the ATPase delta chain family.</text>
</comment>
<dbReference type="RefSeq" id="WP_130103011.1">
    <property type="nucleotide sequence ID" value="NZ_SDWW01000029.1"/>
</dbReference>
<dbReference type="InterPro" id="IPR000711">
    <property type="entry name" value="ATPase_OSCP/dsu"/>
</dbReference>
<sequence>MRATSRVSLEQVTARFEPVLRAAGADSAQFAAQLFTLVDALDSSGTLRRTLTDPSIDGAAKAGLARAILADATPQVADVVAELAGSRWSAEADLAEAVEELGFQSALAAAEASDELVRVEDELFRITRALIGQREVRRALFDMKASPERRLALLDAILAGRTAPVTEQIARRATLSPRGRRFIATLVHVGELAAARRNRLVASVTSGTELSEAQRDRLSGILGRAYGGAVQLNVTVDPTVLGGLRVQIGPDVVDSTVLSRLDDARRQLAS</sequence>
<proteinExistence type="inferred from homology"/>
<evidence type="ECO:0000256" key="3">
    <source>
        <dbReference type="ARBA" id="ARBA00022781"/>
    </source>
</evidence>
<comment type="caution">
    <text evidence="9">The sequence shown here is derived from an EMBL/GenBank/DDBJ whole genome shotgun (WGS) entry which is preliminary data.</text>
</comment>
<keyword evidence="5 8" id="KW-0472">Membrane</keyword>
<accession>A0A4Q5MY98</accession>
<dbReference type="GO" id="GO:0005886">
    <property type="term" value="C:plasma membrane"/>
    <property type="evidence" value="ECO:0007669"/>
    <property type="project" value="UniProtKB-SubCell"/>
</dbReference>
<keyword evidence="2 8" id="KW-0813">Transport</keyword>
<evidence type="ECO:0000256" key="2">
    <source>
        <dbReference type="ARBA" id="ARBA00022448"/>
    </source>
</evidence>
<keyword evidence="3 8" id="KW-0375">Hydrogen ion transport</keyword>
<comment type="function">
    <text evidence="8">F(1)F(0) ATP synthase produces ATP from ADP in the presence of a proton or sodium gradient. F-type ATPases consist of two structural domains, F(1) containing the extramembraneous catalytic core and F(0) containing the membrane proton channel, linked together by a central stalk and a peripheral stalk. During catalysis, ATP synthesis in the catalytic domain of F(1) is coupled via a rotary mechanism of the central stalk subunits to proton translocation.</text>
</comment>
<evidence type="ECO:0000313" key="10">
    <source>
        <dbReference type="Proteomes" id="UP000293764"/>
    </source>
</evidence>
<dbReference type="AlphaFoldDB" id="A0A4Q5MY98"/>
<comment type="function">
    <text evidence="8">This protein is part of the stalk that links CF(0) to CF(1). It either transmits conformational changes from CF(0) to CF(1) or is implicated in proton conduction.</text>
</comment>
<keyword evidence="7 8" id="KW-0066">ATP synthesis</keyword>
<keyword evidence="4 8" id="KW-0406">Ion transport</keyword>
<keyword evidence="8" id="KW-1003">Cell membrane</keyword>
<comment type="subcellular location">
    <subcellularLocation>
        <location evidence="8">Cell membrane</location>
        <topology evidence="8">Peripheral membrane protein</topology>
    </subcellularLocation>
    <subcellularLocation>
        <location evidence="1">Membrane</location>
    </subcellularLocation>
</comment>
<dbReference type="EMBL" id="SDWW01000029">
    <property type="protein sequence ID" value="RYV50655.1"/>
    <property type="molecule type" value="Genomic_DNA"/>
</dbReference>
<dbReference type="OrthoDB" id="5242917at2"/>
<keyword evidence="10" id="KW-1185">Reference proteome</keyword>